<evidence type="ECO:0000313" key="5">
    <source>
        <dbReference type="Proteomes" id="UP000490939"/>
    </source>
</evidence>
<name>A0A8H3YM86_VENIN</name>
<evidence type="ECO:0000313" key="4">
    <source>
        <dbReference type="Proteomes" id="UP000447873"/>
    </source>
</evidence>
<dbReference type="EMBL" id="WNWS01000553">
    <property type="protein sequence ID" value="KAE9965905.1"/>
    <property type="molecule type" value="Genomic_DNA"/>
</dbReference>
<reference evidence="3 4" key="1">
    <citation type="submission" date="2018-12" db="EMBL/GenBank/DDBJ databases">
        <title>Venturia inaequalis Genome Resource.</title>
        <authorList>
            <person name="Lichtner F.J."/>
        </authorList>
    </citation>
    <scope>NUCLEOTIDE SEQUENCE [LARGE SCALE GENOMIC DNA]</scope>
    <source>
        <strain evidence="3 4">120213</strain>
        <strain evidence="2 5">DMI_063113</strain>
    </source>
</reference>
<feature type="signal peptide" evidence="1">
    <location>
        <begin position="1"/>
        <end position="18"/>
    </location>
</feature>
<accession>A0A8H3YM86</accession>
<dbReference type="AlphaFoldDB" id="A0A8H3YM86"/>
<gene>
    <name evidence="2" type="ORF">EG327_001040</name>
    <name evidence="3" type="ORF">EG328_009308</name>
</gene>
<feature type="chain" id="PRO_5044690984" evidence="1">
    <location>
        <begin position="19"/>
        <end position="176"/>
    </location>
</feature>
<dbReference type="OrthoDB" id="5319361at2759"/>
<protein>
    <submittedName>
        <fullName evidence="3">Uncharacterized protein</fullName>
    </submittedName>
</protein>
<dbReference type="EMBL" id="WNWR01001246">
    <property type="protein sequence ID" value="KAE9964200.1"/>
    <property type="molecule type" value="Genomic_DNA"/>
</dbReference>
<dbReference type="Proteomes" id="UP000490939">
    <property type="component" value="Unassembled WGS sequence"/>
</dbReference>
<evidence type="ECO:0000256" key="1">
    <source>
        <dbReference type="SAM" id="SignalP"/>
    </source>
</evidence>
<sequence length="176" mass="19828">MFFPPYVTFGLLATLASTTPIPEKSTNLTTNPLTTHSPLVLHNTASPSAHTKMPYYCSFPANEFWYLAFTYYTRNACIGVDTFDESPTPWSPQEYQNIYAVMDLQVTKDGIFKTSQVGCWVANFDKFTGAIRDREGYKDAFRLAMENGKGLKDAGFKRFYFQLDGGYTVVGRLALC</sequence>
<comment type="caution">
    <text evidence="3">The sequence shown here is derived from an EMBL/GenBank/DDBJ whole genome shotgun (WGS) entry which is preliminary data.</text>
</comment>
<proteinExistence type="predicted"/>
<organism evidence="3 4">
    <name type="scientific">Venturia inaequalis</name>
    <name type="common">Apple scab fungus</name>
    <dbReference type="NCBI Taxonomy" id="5025"/>
    <lineage>
        <taxon>Eukaryota</taxon>
        <taxon>Fungi</taxon>
        <taxon>Dikarya</taxon>
        <taxon>Ascomycota</taxon>
        <taxon>Pezizomycotina</taxon>
        <taxon>Dothideomycetes</taxon>
        <taxon>Pleosporomycetidae</taxon>
        <taxon>Venturiales</taxon>
        <taxon>Venturiaceae</taxon>
        <taxon>Venturia</taxon>
    </lineage>
</organism>
<evidence type="ECO:0000313" key="3">
    <source>
        <dbReference type="EMBL" id="KAE9965905.1"/>
    </source>
</evidence>
<dbReference type="Proteomes" id="UP000447873">
    <property type="component" value="Unassembled WGS sequence"/>
</dbReference>
<evidence type="ECO:0000313" key="2">
    <source>
        <dbReference type="EMBL" id="KAE9964200.1"/>
    </source>
</evidence>
<keyword evidence="5" id="KW-1185">Reference proteome</keyword>
<keyword evidence="1" id="KW-0732">Signal</keyword>